<keyword evidence="2" id="KW-1185">Reference proteome</keyword>
<dbReference type="AlphaFoldDB" id="A0A395N0C2"/>
<dbReference type="Proteomes" id="UP000265631">
    <property type="component" value="Unassembled WGS sequence"/>
</dbReference>
<dbReference type="EMBL" id="PXXK01000043">
    <property type="protein sequence ID" value="RFN53355.1"/>
    <property type="molecule type" value="Genomic_DNA"/>
</dbReference>
<reference evidence="1 2" key="1">
    <citation type="journal article" date="2018" name="PLoS Pathog.">
        <title>Evolution of structural diversity of trichothecenes, a family of toxins produced by plant pathogenic and entomopathogenic fungi.</title>
        <authorList>
            <person name="Proctor R.H."/>
            <person name="McCormick S.P."/>
            <person name="Kim H.S."/>
            <person name="Cardoza R.E."/>
            <person name="Stanley A.M."/>
            <person name="Lindo L."/>
            <person name="Kelly A."/>
            <person name="Brown D.W."/>
            <person name="Lee T."/>
            <person name="Vaughan M.M."/>
            <person name="Alexander N.J."/>
            <person name="Busman M."/>
            <person name="Gutierrez S."/>
        </authorList>
    </citation>
    <scope>NUCLEOTIDE SEQUENCE [LARGE SCALE GENOMIC DNA]</scope>
    <source>
        <strain evidence="1 2">NRRL 13405</strain>
    </source>
</reference>
<protein>
    <submittedName>
        <fullName evidence="1">Uncharacterized protein</fullName>
    </submittedName>
</protein>
<sequence>MEDQALVDRVVDAVLEKVNPRLDALDSETADFKGRLADMYRVEAEISYFKALMSTVQTKLYNAEGRLLLEKGRLAQNEARLCGTPNTLPFGTLDPRPYTKDRPSLKLPCNGNNWCSRR</sequence>
<evidence type="ECO:0000313" key="1">
    <source>
        <dbReference type="EMBL" id="RFN53355.1"/>
    </source>
</evidence>
<proteinExistence type="predicted"/>
<comment type="caution">
    <text evidence="1">The sequence shown here is derived from an EMBL/GenBank/DDBJ whole genome shotgun (WGS) entry which is preliminary data.</text>
</comment>
<evidence type="ECO:0000313" key="2">
    <source>
        <dbReference type="Proteomes" id="UP000265631"/>
    </source>
</evidence>
<organism evidence="1 2">
    <name type="scientific">Fusarium flagelliforme</name>
    <dbReference type="NCBI Taxonomy" id="2675880"/>
    <lineage>
        <taxon>Eukaryota</taxon>
        <taxon>Fungi</taxon>
        <taxon>Dikarya</taxon>
        <taxon>Ascomycota</taxon>
        <taxon>Pezizomycotina</taxon>
        <taxon>Sordariomycetes</taxon>
        <taxon>Hypocreomycetidae</taxon>
        <taxon>Hypocreales</taxon>
        <taxon>Nectriaceae</taxon>
        <taxon>Fusarium</taxon>
        <taxon>Fusarium incarnatum-equiseti species complex</taxon>
    </lineage>
</organism>
<name>A0A395N0C2_9HYPO</name>
<accession>A0A395N0C2</accession>
<gene>
    <name evidence="1" type="ORF">FIE12Z_2350</name>
</gene>